<dbReference type="AlphaFoldDB" id="A0A8C5EQZ4"/>
<comment type="subcellular location">
    <subcellularLocation>
        <location evidence="1">Secreted</location>
    </subcellularLocation>
</comment>
<dbReference type="InterPro" id="IPR000884">
    <property type="entry name" value="TSP1_rpt"/>
</dbReference>
<evidence type="ECO:0000313" key="5">
    <source>
        <dbReference type="Proteomes" id="UP000694680"/>
    </source>
</evidence>
<dbReference type="SMART" id="SM00209">
    <property type="entry name" value="TSP1"/>
    <property type="match status" value="3"/>
</dbReference>
<dbReference type="SUPFAM" id="SSF82895">
    <property type="entry name" value="TSP-1 type 1 repeat"/>
    <property type="match status" value="3"/>
</dbReference>
<dbReference type="GO" id="GO:0006508">
    <property type="term" value="P:proteolysis"/>
    <property type="evidence" value="ECO:0007669"/>
    <property type="project" value="TreeGrafter"/>
</dbReference>
<evidence type="ECO:0000256" key="3">
    <source>
        <dbReference type="SAM" id="MobiDB-lite"/>
    </source>
</evidence>
<evidence type="ECO:0000256" key="1">
    <source>
        <dbReference type="ARBA" id="ARBA00004613"/>
    </source>
</evidence>
<dbReference type="GO" id="GO:0031012">
    <property type="term" value="C:extracellular matrix"/>
    <property type="evidence" value="ECO:0007669"/>
    <property type="project" value="TreeGrafter"/>
</dbReference>
<reference evidence="4" key="3">
    <citation type="submission" date="2025-09" db="UniProtKB">
        <authorList>
            <consortium name="Ensembl"/>
        </authorList>
    </citation>
    <scope>IDENTIFICATION</scope>
</reference>
<dbReference type="InterPro" id="IPR036383">
    <property type="entry name" value="TSP1_rpt_sf"/>
</dbReference>
<dbReference type="PROSITE" id="PS50092">
    <property type="entry name" value="TSP1"/>
    <property type="match status" value="2"/>
</dbReference>
<evidence type="ECO:0000256" key="2">
    <source>
        <dbReference type="ARBA" id="ARBA00022525"/>
    </source>
</evidence>
<dbReference type="Gene3D" id="2.20.100.10">
    <property type="entry name" value="Thrombospondin type-1 (TSP1) repeat"/>
    <property type="match status" value="3"/>
</dbReference>
<evidence type="ECO:0000313" key="4">
    <source>
        <dbReference type="Ensembl" id="ENSGWIP00000020772.1"/>
    </source>
</evidence>
<dbReference type="GO" id="GO:0004222">
    <property type="term" value="F:metalloendopeptidase activity"/>
    <property type="evidence" value="ECO:0007669"/>
    <property type="project" value="TreeGrafter"/>
</dbReference>
<dbReference type="PANTHER" id="PTHR13723:SF39">
    <property type="entry name" value="A DISINTEGRIN AND METALLOPROTEINASE WITH THROMBOSPONDIN MOTIFS 15"/>
    <property type="match status" value="1"/>
</dbReference>
<feature type="region of interest" description="Disordered" evidence="3">
    <location>
        <begin position="83"/>
        <end position="105"/>
    </location>
</feature>
<dbReference type="Ensembl" id="ENSGWIT00000022812.1">
    <property type="protein sequence ID" value="ENSGWIP00000020772.1"/>
    <property type="gene ID" value="ENSGWIG00000011245.1"/>
</dbReference>
<accession>A0A8C5EQZ4</accession>
<keyword evidence="2" id="KW-0964">Secreted</keyword>
<name>A0A8C5EQZ4_GOUWI</name>
<dbReference type="InterPro" id="IPR050439">
    <property type="entry name" value="ADAMTS_ADAMTS-like"/>
</dbReference>
<organism evidence="4 5">
    <name type="scientific">Gouania willdenowi</name>
    <name type="common">Blunt-snouted clingfish</name>
    <name type="synonym">Lepadogaster willdenowi</name>
    <dbReference type="NCBI Taxonomy" id="441366"/>
    <lineage>
        <taxon>Eukaryota</taxon>
        <taxon>Metazoa</taxon>
        <taxon>Chordata</taxon>
        <taxon>Craniata</taxon>
        <taxon>Vertebrata</taxon>
        <taxon>Euteleostomi</taxon>
        <taxon>Actinopterygii</taxon>
        <taxon>Neopterygii</taxon>
        <taxon>Teleostei</taxon>
        <taxon>Neoteleostei</taxon>
        <taxon>Acanthomorphata</taxon>
        <taxon>Ovalentaria</taxon>
        <taxon>Blenniimorphae</taxon>
        <taxon>Blenniiformes</taxon>
        <taxon>Gobiesocoidei</taxon>
        <taxon>Gobiesocidae</taxon>
        <taxon>Gobiesocinae</taxon>
        <taxon>Gouania</taxon>
    </lineage>
</organism>
<protein>
    <submittedName>
        <fullName evidence="4">Uncharacterized protein</fullName>
    </submittedName>
</protein>
<dbReference type="PANTHER" id="PTHR13723">
    <property type="entry name" value="ADAMTS A DISINTEGRIN AND METALLOPROTEASE WITH THROMBOSPONDIN MOTIFS PROTEASE"/>
    <property type="match status" value="1"/>
</dbReference>
<dbReference type="GO" id="GO:0005576">
    <property type="term" value="C:extracellular region"/>
    <property type="evidence" value="ECO:0007669"/>
    <property type="project" value="UniProtKB-SubCell"/>
</dbReference>
<keyword evidence="5" id="KW-1185">Reference proteome</keyword>
<reference evidence="4" key="2">
    <citation type="submission" date="2025-08" db="UniProtKB">
        <authorList>
            <consortium name="Ensembl"/>
        </authorList>
    </citation>
    <scope>IDENTIFICATION</scope>
</reference>
<feature type="compositionally biased region" description="Acidic residues" evidence="3">
    <location>
        <begin position="96"/>
        <end position="105"/>
    </location>
</feature>
<dbReference type="Pfam" id="PF19030">
    <property type="entry name" value="TSP1_ADAMTS"/>
    <property type="match status" value="3"/>
</dbReference>
<dbReference type="Proteomes" id="UP000694680">
    <property type="component" value="Chromosome 14"/>
</dbReference>
<reference evidence="4" key="1">
    <citation type="submission" date="2020-06" db="EMBL/GenBank/DDBJ databases">
        <authorList>
            <consortium name="Wellcome Sanger Institute Data Sharing"/>
        </authorList>
    </citation>
    <scope>NUCLEOTIDE SEQUENCE [LARGE SCALE GENOMIC DNA]</scope>
</reference>
<dbReference type="GO" id="GO:0030198">
    <property type="term" value="P:extracellular matrix organization"/>
    <property type="evidence" value="ECO:0007669"/>
    <property type="project" value="TreeGrafter"/>
</dbReference>
<proteinExistence type="predicted"/>
<sequence length="208" mass="23160">RRPTPKWIFMNWDACSTSCGEGVQTRAVQCLRPDGKPGLDCDASQRPAETRACGKPCPQWHVGAWSSCSRSCGKGFKRRDKALKKEARMTSHNSVLDEDKEDDDNDALKASYDKEDSSTPKWIFMNWDACSTSCGEGVQTRAVQCLRPDGKPGLDCDASQRPAETRACGKPCPQWHVGAWSSCSRSLTGCIRTMHVSAIKCFFFKKWI</sequence>